<organism evidence="1 2">
    <name type="scientific">Tothia fuscella</name>
    <dbReference type="NCBI Taxonomy" id="1048955"/>
    <lineage>
        <taxon>Eukaryota</taxon>
        <taxon>Fungi</taxon>
        <taxon>Dikarya</taxon>
        <taxon>Ascomycota</taxon>
        <taxon>Pezizomycotina</taxon>
        <taxon>Dothideomycetes</taxon>
        <taxon>Pleosporomycetidae</taxon>
        <taxon>Venturiales</taxon>
        <taxon>Cylindrosympodiaceae</taxon>
        <taxon>Tothia</taxon>
    </lineage>
</organism>
<dbReference type="Proteomes" id="UP000800235">
    <property type="component" value="Unassembled WGS sequence"/>
</dbReference>
<comment type="caution">
    <text evidence="1">The sequence shown here is derived from an EMBL/GenBank/DDBJ whole genome shotgun (WGS) entry which is preliminary data.</text>
</comment>
<reference evidence="1" key="1">
    <citation type="journal article" date="2020" name="Stud. Mycol.">
        <title>101 Dothideomycetes genomes: a test case for predicting lifestyles and emergence of pathogens.</title>
        <authorList>
            <person name="Haridas S."/>
            <person name="Albert R."/>
            <person name="Binder M."/>
            <person name="Bloem J."/>
            <person name="Labutti K."/>
            <person name="Salamov A."/>
            <person name="Andreopoulos B."/>
            <person name="Baker S."/>
            <person name="Barry K."/>
            <person name="Bills G."/>
            <person name="Bluhm B."/>
            <person name="Cannon C."/>
            <person name="Castanera R."/>
            <person name="Culley D."/>
            <person name="Daum C."/>
            <person name="Ezra D."/>
            <person name="Gonzalez J."/>
            <person name="Henrissat B."/>
            <person name="Kuo A."/>
            <person name="Liang C."/>
            <person name="Lipzen A."/>
            <person name="Lutzoni F."/>
            <person name="Magnuson J."/>
            <person name="Mondo S."/>
            <person name="Nolan M."/>
            <person name="Ohm R."/>
            <person name="Pangilinan J."/>
            <person name="Park H.-J."/>
            <person name="Ramirez L."/>
            <person name="Alfaro M."/>
            <person name="Sun H."/>
            <person name="Tritt A."/>
            <person name="Yoshinaga Y."/>
            <person name="Zwiers L.-H."/>
            <person name="Turgeon B."/>
            <person name="Goodwin S."/>
            <person name="Spatafora J."/>
            <person name="Crous P."/>
            <person name="Grigoriev I."/>
        </authorList>
    </citation>
    <scope>NUCLEOTIDE SEQUENCE</scope>
    <source>
        <strain evidence="1">CBS 130266</strain>
    </source>
</reference>
<sequence length="234" mass="27249">MPKTNNSPTNFISLPLELREKIYAQILVYAIPPANQLLKPLSKQKKNLIDAVNLLLVSEAVYADASAFFYKNNTFRFNNMKQMLELSKRGTITTCGYEHENALHLPDEEQYYNEHRAAPVNDVERSTLATLHLKCPQLNTLSLHEGFTRDCLCHRSWSPLLFHILNQRGGKLQFWRYRRDEFAGPELDHPDRKRYAYTFHGKPGQKITIGNVRRFLKRAMEMVDWHINVGDCVM</sequence>
<protein>
    <recommendedName>
        <fullName evidence="3">F-box domain-containing protein</fullName>
    </recommendedName>
</protein>
<evidence type="ECO:0008006" key="3">
    <source>
        <dbReference type="Google" id="ProtNLM"/>
    </source>
</evidence>
<dbReference type="AlphaFoldDB" id="A0A9P4NNL4"/>
<accession>A0A9P4NNL4</accession>
<gene>
    <name evidence="1" type="ORF">EJ08DRAFT_320269</name>
</gene>
<evidence type="ECO:0000313" key="1">
    <source>
        <dbReference type="EMBL" id="KAF2428792.1"/>
    </source>
</evidence>
<dbReference type="OrthoDB" id="62952at2759"/>
<name>A0A9P4NNL4_9PEZI</name>
<evidence type="ECO:0000313" key="2">
    <source>
        <dbReference type="Proteomes" id="UP000800235"/>
    </source>
</evidence>
<dbReference type="EMBL" id="MU007053">
    <property type="protein sequence ID" value="KAF2428792.1"/>
    <property type="molecule type" value="Genomic_DNA"/>
</dbReference>
<keyword evidence="2" id="KW-1185">Reference proteome</keyword>
<proteinExistence type="predicted"/>